<gene>
    <name evidence="2" type="ORF">E0493_20885</name>
</gene>
<feature type="chain" id="PRO_5033005192" description="EfeO-type cupredoxin-like domain-containing protein" evidence="1">
    <location>
        <begin position="22"/>
        <end position="107"/>
    </location>
</feature>
<evidence type="ECO:0000313" key="2">
    <source>
        <dbReference type="EMBL" id="MXP65809.1"/>
    </source>
</evidence>
<keyword evidence="3" id="KW-1185">Reference proteome</keyword>
<organism evidence="2 3">
    <name type="scientific">Teichococcus coralli</name>
    <dbReference type="NCBI Taxonomy" id="2545983"/>
    <lineage>
        <taxon>Bacteria</taxon>
        <taxon>Pseudomonadati</taxon>
        <taxon>Pseudomonadota</taxon>
        <taxon>Alphaproteobacteria</taxon>
        <taxon>Acetobacterales</taxon>
        <taxon>Roseomonadaceae</taxon>
        <taxon>Roseomonas</taxon>
    </lineage>
</organism>
<keyword evidence="1" id="KW-0732">Signal</keyword>
<dbReference type="Proteomes" id="UP000460715">
    <property type="component" value="Unassembled WGS sequence"/>
</dbReference>
<evidence type="ECO:0000313" key="3">
    <source>
        <dbReference type="Proteomes" id="UP000460715"/>
    </source>
</evidence>
<protein>
    <recommendedName>
        <fullName evidence="4">EfeO-type cupredoxin-like domain-containing protein</fullName>
    </recommendedName>
</protein>
<dbReference type="PROSITE" id="PS51257">
    <property type="entry name" value="PROKAR_LIPOPROTEIN"/>
    <property type="match status" value="1"/>
</dbReference>
<accession>A0A845BQZ1</accession>
<proteinExistence type="predicted"/>
<dbReference type="AlphaFoldDB" id="A0A845BQZ1"/>
<sequence>MRRALALGCLVLLACAAAAPAREVEPLIVQRDRAFSAREAVVPRGTVLRFSNEDEFPHQINASGPGVEMNSDLQSPGDVLRLPLPQAGTVEVRCGIHPRMRLTVQVR</sequence>
<evidence type="ECO:0008006" key="4">
    <source>
        <dbReference type="Google" id="ProtNLM"/>
    </source>
</evidence>
<feature type="signal peptide" evidence="1">
    <location>
        <begin position="1"/>
        <end position="21"/>
    </location>
</feature>
<evidence type="ECO:0000256" key="1">
    <source>
        <dbReference type="SAM" id="SignalP"/>
    </source>
</evidence>
<dbReference type="InterPro" id="IPR008972">
    <property type="entry name" value="Cupredoxin"/>
</dbReference>
<comment type="caution">
    <text evidence="2">The sequence shown here is derived from an EMBL/GenBank/DDBJ whole genome shotgun (WGS) entry which is preliminary data.</text>
</comment>
<reference evidence="2 3" key="1">
    <citation type="submission" date="2019-03" db="EMBL/GenBank/DDBJ databases">
        <title>Roseomonas sp. a novel Roseomonas species isolated from Sea whip Gorgonian.</title>
        <authorList>
            <person name="Li F."/>
            <person name="Pan X."/>
            <person name="Huang S."/>
            <person name="Li Z."/>
            <person name="Meng B."/>
        </authorList>
    </citation>
    <scope>NUCLEOTIDE SEQUENCE [LARGE SCALE GENOMIC DNA]</scope>
    <source>
        <strain evidence="2 3">M0104</strain>
    </source>
</reference>
<dbReference type="Gene3D" id="2.60.40.420">
    <property type="entry name" value="Cupredoxins - blue copper proteins"/>
    <property type="match status" value="1"/>
</dbReference>
<dbReference type="RefSeq" id="WP_160939217.1">
    <property type="nucleotide sequence ID" value="NZ_SNVJ01000028.1"/>
</dbReference>
<name>A0A845BQZ1_9PROT</name>
<dbReference type="EMBL" id="SNVJ01000028">
    <property type="protein sequence ID" value="MXP65809.1"/>
    <property type="molecule type" value="Genomic_DNA"/>
</dbReference>
<dbReference type="OrthoDB" id="7306926at2"/>
<dbReference type="SUPFAM" id="SSF49503">
    <property type="entry name" value="Cupredoxins"/>
    <property type="match status" value="1"/>
</dbReference>